<dbReference type="Pfam" id="PF01476">
    <property type="entry name" value="LysM"/>
    <property type="match status" value="1"/>
</dbReference>
<dbReference type="InterPro" id="IPR018392">
    <property type="entry name" value="LysM"/>
</dbReference>
<keyword evidence="4" id="KW-1185">Reference proteome</keyword>
<feature type="region of interest" description="Disordered" evidence="1">
    <location>
        <begin position="254"/>
        <end position="287"/>
    </location>
</feature>
<dbReference type="SUPFAM" id="SSF54106">
    <property type="entry name" value="LysM domain"/>
    <property type="match status" value="1"/>
</dbReference>
<accession>A0ABY4CI32</accession>
<dbReference type="CDD" id="cd00118">
    <property type="entry name" value="LysM"/>
    <property type="match status" value="1"/>
</dbReference>
<dbReference type="PROSITE" id="PS51782">
    <property type="entry name" value="LYSM"/>
    <property type="match status" value="1"/>
</dbReference>
<dbReference type="RefSeq" id="WP_347436871.1">
    <property type="nucleotide sequence ID" value="NZ_CP089291.1"/>
</dbReference>
<protein>
    <submittedName>
        <fullName evidence="3">LysM peptidoglycan-binding domain-containing protein</fullName>
    </submittedName>
</protein>
<proteinExistence type="predicted"/>
<evidence type="ECO:0000256" key="1">
    <source>
        <dbReference type="SAM" id="MobiDB-lite"/>
    </source>
</evidence>
<dbReference type="InterPro" id="IPR036779">
    <property type="entry name" value="LysM_dom_sf"/>
</dbReference>
<evidence type="ECO:0000313" key="3">
    <source>
        <dbReference type="EMBL" id="UOF90178.1"/>
    </source>
</evidence>
<feature type="region of interest" description="Disordered" evidence="1">
    <location>
        <begin position="420"/>
        <end position="439"/>
    </location>
</feature>
<dbReference type="Gene3D" id="3.10.350.10">
    <property type="entry name" value="LysM domain"/>
    <property type="match status" value="1"/>
</dbReference>
<gene>
    <name evidence="3" type="ORF">LSG31_20320</name>
</gene>
<reference evidence="3" key="1">
    <citation type="submission" date="2021-12" db="EMBL/GenBank/DDBJ databases">
        <title>Alicyclobacillaceae gen. nov., sp. nov., isolated from chalcocite enrichment system.</title>
        <authorList>
            <person name="Jiang Z."/>
        </authorList>
    </citation>
    <scope>NUCLEOTIDE SEQUENCE</scope>
    <source>
        <strain evidence="3">MYW30-H2</strain>
    </source>
</reference>
<dbReference type="EMBL" id="CP089291">
    <property type="protein sequence ID" value="UOF90178.1"/>
    <property type="molecule type" value="Genomic_DNA"/>
</dbReference>
<feature type="domain" description="LysM" evidence="2">
    <location>
        <begin position="542"/>
        <end position="585"/>
    </location>
</feature>
<evidence type="ECO:0000313" key="4">
    <source>
        <dbReference type="Proteomes" id="UP000830167"/>
    </source>
</evidence>
<organism evidence="3 4">
    <name type="scientific">Fodinisporobacter ferrooxydans</name>
    <dbReference type="NCBI Taxonomy" id="2901836"/>
    <lineage>
        <taxon>Bacteria</taxon>
        <taxon>Bacillati</taxon>
        <taxon>Bacillota</taxon>
        <taxon>Bacilli</taxon>
        <taxon>Bacillales</taxon>
        <taxon>Alicyclobacillaceae</taxon>
        <taxon>Fodinisporobacter</taxon>
    </lineage>
</organism>
<feature type="compositionally biased region" description="Polar residues" evidence="1">
    <location>
        <begin position="256"/>
        <end position="272"/>
    </location>
</feature>
<sequence>MSETDRNAAVRIHIDQQVFIDAIAGAEEIEDATVVTEVVGFDRSNEYYVLDGALVFTGYVRQMDEEDREITAEDLMGDIASAVAEDDVTVQQIHCRMPFTLEVPVAAQRTEYINVTARVGTWNLHVLGPKWVHVRAELIVNGLTGAEGYRFRCGTQEEGFANVEQGALEQPPSVPYLSPYATPSQPLTWDRPWSQSAYRNDAGSSTIGIPPSGFTGIPSGSISAFANSGTPHEEYQPAAQSGVEAFRYAEDVRSHSLPSDASSSKLQMQAANDSAVADSRSEQTRAEQIQPIEQIQAEQVQAQVEQIHATEAQELEYARGVESQTERREESFMQALETAAKTQELQTEAQAESATVFEIGHVHASASASASAAAQTYHFEELAESSTVQKDPQFQLKIQSKKEKESSTFDAMSKLMDAAKPASQSIFRESNSESRPGVAVPVTSGVVETPVVEEVSVIPVVEQVAAVSTPVAPTVLQQSVNLQETEAVEQAESKTVVDLSVAELPQASITIAEDKKYRPEEDRVYLWTEMYPYLEETFQTMKFRIVQETDTIDRIAENYRVLPSEVMRVNQLTTEQIDIGQLLYIPERKR</sequence>
<evidence type="ECO:0000259" key="2">
    <source>
        <dbReference type="PROSITE" id="PS51782"/>
    </source>
</evidence>
<name>A0ABY4CI32_9BACL</name>
<dbReference type="SMART" id="SM00257">
    <property type="entry name" value="LysM"/>
    <property type="match status" value="1"/>
</dbReference>
<dbReference type="Proteomes" id="UP000830167">
    <property type="component" value="Chromosome"/>
</dbReference>